<keyword evidence="3 6" id="KW-0808">Transferase</keyword>
<accession>A0A645IVT1</accession>
<dbReference type="PANTHER" id="PTHR42878">
    <property type="entry name" value="TWO-COMPONENT HISTIDINE KINASE"/>
    <property type="match status" value="1"/>
</dbReference>
<comment type="caution">
    <text evidence="6">The sequence shown here is derived from an EMBL/GenBank/DDBJ whole genome shotgun (WGS) entry which is preliminary data.</text>
</comment>
<evidence type="ECO:0000313" key="6">
    <source>
        <dbReference type="EMBL" id="MPN55525.1"/>
    </source>
</evidence>
<dbReference type="AlphaFoldDB" id="A0A645IVT1"/>
<reference evidence="6" key="1">
    <citation type="submission" date="2019-08" db="EMBL/GenBank/DDBJ databases">
        <authorList>
            <person name="Kucharzyk K."/>
            <person name="Murdoch R.W."/>
            <person name="Higgins S."/>
            <person name="Loffler F."/>
        </authorList>
    </citation>
    <scope>NUCLEOTIDE SEQUENCE</scope>
</reference>
<dbReference type="EC" id="2.7.13.3" evidence="2"/>
<dbReference type="Pfam" id="PF02518">
    <property type="entry name" value="HATPase_c"/>
    <property type="match status" value="1"/>
</dbReference>
<feature type="domain" description="Histidine kinase" evidence="5">
    <location>
        <begin position="43"/>
        <end position="158"/>
    </location>
</feature>
<dbReference type="InterPro" id="IPR005467">
    <property type="entry name" value="His_kinase_dom"/>
</dbReference>
<dbReference type="SUPFAM" id="SSF55874">
    <property type="entry name" value="ATPase domain of HSP90 chaperone/DNA topoisomerase II/histidine kinase"/>
    <property type="match status" value="1"/>
</dbReference>
<evidence type="ECO:0000256" key="3">
    <source>
        <dbReference type="ARBA" id="ARBA00022679"/>
    </source>
</evidence>
<dbReference type="InterPro" id="IPR050351">
    <property type="entry name" value="BphY/WalK/GraS-like"/>
</dbReference>
<organism evidence="6">
    <name type="scientific">bioreactor metagenome</name>
    <dbReference type="NCBI Taxonomy" id="1076179"/>
    <lineage>
        <taxon>unclassified sequences</taxon>
        <taxon>metagenomes</taxon>
        <taxon>ecological metagenomes</taxon>
    </lineage>
</organism>
<dbReference type="InterPro" id="IPR004358">
    <property type="entry name" value="Sig_transdc_His_kin-like_C"/>
</dbReference>
<dbReference type="GO" id="GO:0030295">
    <property type="term" value="F:protein kinase activator activity"/>
    <property type="evidence" value="ECO:0007669"/>
    <property type="project" value="TreeGrafter"/>
</dbReference>
<dbReference type="EMBL" id="VSSQ01124899">
    <property type="protein sequence ID" value="MPN55525.1"/>
    <property type="molecule type" value="Genomic_DNA"/>
</dbReference>
<dbReference type="PANTHER" id="PTHR42878:SF14">
    <property type="entry name" value="OSMOLARITY TWO-COMPONENT SYSTEM PROTEIN SSK1"/>
    <property type="match status" value="1"/>
</dbReference>
<dbReference type="GO" id="GO:0004673">
    <property type="term" value="F:protein histidine kinase activity"/>
    <property type="evidence" value="ECO:0007669"/>
    <property type="project" value="UniProtKB-EC"/>
</dbReference>
<keyword evidence="4 6" id="KW-0418">Kinase</keyword>
<dbReference type="InterPro" id="IPR036890">
    <property type="entry name" value="HATPase_C_sf"/>
</dbReference>
<evidence type="ECO:0000256" key="2">
    <source>
        <dbReference type="ARBA" id="ARBA00012438"/>
    </source>
</evidence>
<dbReference type="PROSITE" id="PS50109">
    <property type="entry name" value="HIS_KIN"/>
    <property type="match status" value="1"/>
</dbReference>
<name>A0A645IVT1_9ZZZZ</name>
<dbReference type="GO" id="GO:0007234">
    <property type="term" value="P:osmosensory signaling via phosphorelay pathway"/>
    <property type="evidence" value="ECO:0007669"/>
    <property type="project" value="TreeGrafter"/>
</dbReference>
<dbReference type="CDD" id="cd00075">
    <property type="entry name" value="HATPase"/>
    <property type="match status" value="1"/>
</dbReference>
<comment type="catalytic activity">
    <reaction evidence="1">
        <text>ATP + protein L-histidine = ADP + protein N-phospho-L-histidine.</text>
        <dbReference type="EC" id="2.7.13.3"/>
    </reaction>
</comment>
<sequence>MQPQAVMVDLGELCMALHATLDPDVQGRVHMEIAPGKHAASLDPTLMQMALENLLDNALRYSPADGRVLFTLAAAKASPSNAGHIDITITDSGPGLPEAEMANLGMPYYRGSSSLGTQGTGLGYYFSRSIIEAHAGRVFVRLGQACGLQVQVRLPLFGQQTGL</sequence>
<dbReference type="GO" id="GO:0000156">
    <property type="term" value="F:phosphorelay response regulator activity"/>
    <property type="evidence" value="ECO:0007669"/>
    <property type="project" value="TreeGrafter"/>
</dbReference>
<dbReference type="SMART" id="SM00387">
    <property type="entry name" value="HATPase_c"/>
    <property type="match status" value="1"/>
</dbReference>
<dbReference type="Gene3D" id="3.30.565.10">
    <property type="entry name" value="Histidine kinase-like ATPase, C-terminal domain"/>
    <property type="match status" value="1"/>
</dbReference>
<evidence type="ECO:0000259" key="5">
    <source>
        <dbReference type="PROSITE" id="PS50109"/>
    </source>
</evidence>
<dbReference type="InterPro" id="IPR003594">
    <property type="entry name" value="HATPase_dom"/>
</dbReference>
<evidence type="ECO:0000256" key="4">
    <source>
        <dbReference type="ARBA" id="ARBA00022777"/>
    </source>
</evidence>
<gene>
    <name evidence="6" type="primary">sasA_343</name>
    <name evidence="6" type="ORF">SDC9_203209</name>
</gene>
<dbReference type="PRINTS" id="PR00344">
    <property type="entry name" value="BCTRLSENSOR"/>
</dbReference>
<proteinExistence type="predicted"/>
<protein>
    <recommendedName>
        <fullName evidence="2">histidine kinase</fullName>
        <ecNumber evidence="2">2.7.13.3</ecNumber>
    </recommendedName>
</protein>
<evidence type="ECO:0000256" key="1">
    <source>
        <dbReference type="ARBA" id="ARBA00000085"/>
    </source>
</evidence>